<proteinExistence type="predicted"/>
<evidence type="ECO:0000256" key="2">
    <source>
        <dbReference type="ARBA" id="ARBA00023015"/>
    </source>
</evidence>
<dbReference type="GO" id="GO:0003677">
    <property type="term" value="F:DNA binding"/>
    <property type="evidence" value="ECO:0007669"/>
    <property type="project" value="UniProtKB-KW"/>
</dbReference>
<dbReference type="AlphaFoldDB" id="A0AAV9KX43"/>
<evidence type="ECO:0000256" key="5">
    <source>
        <dbReference type="ARBA" id="ARBA00023242"/>
    </source>
</evidence>
<dbReference type="InterPro" id="IPR036879">
    <property type="entry name" value="TF_MADSbox_sf"/>
</dbReference>
<feature type="region of interest" description="Disordered" evidence="6">
    <location>
        <begin position="130"/>
        <end position="155"/>
    </location>
</feature>
<dbReference type="PROSITE" id="PS50066">
    <property type="entry name" value="MADS_BOX_2"/>
    <property type="match status" value="1"/>
</dbReference>
<evidence type="ECO:0000256" key="3">
    <source>
        <dbReference type="ARBA" id="ARBA00023125"/>
    </source>
</evidence>
<evidence type="ECO:0000256" key="1">
    <source>
        <dbReference type="ARBA" id="ARBA00004123"/>
    </source>
</evidence>
<dbReference type="GO" id="GO:0005634">
    <property type="term" value="C:nucleus"/>
    <property type="evidence" value="ECO:0007669"/>
    <property type="project" value="UniProtKB-SubCell"/>
</dbReference>
<keyword evidence="4" id="KW-0804">Transcription</keyword>
<keyword evidence="9" id="KW-1185">Reference proteome</keyword>
<evidence type="ECO:0000256" key="6">
    <source>
        <dbReference type="SAM" id="MobiDB-lite"/>
    </source>
</evidence>
<dbReference type="SMART" id="SM00432">
    <property type="entry name" value="MADS"/>
    <property type="match status" value="1"/>
</dbReference>
<name>A0AAV9KX43_9SOLN</name>
<keyword evidence="3" id="KW-0238">DNA-binding</keyword>
<dbReference type="Gene3D" id="3.40.1810.10">
    <property type="entry name" value="Transcription factor, MADS-box"/>
    <property type="match status" value="1"/>
</dbReference>
<evidence type="ECO:0000313" key="8">
    <source>
        <dbReference type="EMBL" id="KAK4718001.1"/>
    </source>
</evidence>
<dbReference type="EMBL" id="JAWPEI010000008">
    <property type="protein sequence ID" value="KAK4718001.1"/>
    <property type="molecule type" value="Genomic_DNA"/>
</dbReference>
<comment type="caution">
    <text evidence="8">The sequence shown here is derived from an EMBL/GenBank/DDBJ whole genome shotgun (WGS) entry which is preliminary data.</text>
</comment>
<reference evidence="8 9" key="1">
    <citation type="submission" date="2023-10" db="EMBL/GenBank/DDBJ databases">
        <title>Genome-Wide Identification Analysis in wild type Solanum Pinnatisectum Reveals Some Genes Defensing Phytophthora Infestans.</title>
        <authorList>
            <person name="Sun C."/>
        </authorList>
    </citation>
    <scope>NUCLEOTIDE SEQUENCE [LARGE SCALE GENOMIC DNA]</scope>
    <source>
        <strain evidence="8">LQN</strain>
        <tissue evidence="8">Leaf</tissue>
    </source>
</reference>
<dbReference type="Proteomes" id="UP001311915">
    <property type="component" value="Unassembled WGS sequence"/>
</dbReference>
<accession>A0AAV9KX43</accession>
<evidence type="ECO:0000313" key="9">
    <source>
        <dbReference type="Proteomes" id="UP001311915"/>
    </source>
</evidence>
<evidence type="ECO:0000259" key="7">
    <source>
        <dbReference type="PROSITE" id="PS50066"/>
    </source>
</evidence>
<organism evidence="8 9">
    <name type="scientific">Solanum pinnatisectum</name>
    <name type="common">tansyleaf nightshade</name>
    <dbReference type="NCBI Taxonomy" id="50273"/>
    <lineage>
        <taxon>Eukaryota</taxon>
        <taxon>Viridiplantae</taxon>
        <taxon>Streptophyta</taxon>
        <taxon>Embryophyta</taxon>
        <taxon>Tracheophyta</taxon>
        <taxon>Spermatophyta</taxon>
        <taxon>Magnoliopsida</taxon>
        <taxon>eudicotyledons</taxon>
        <taxon>Gunneridae</taxon>
        <taxon>Pentapetalae</taxon>
        <taxon>asterids</taxon>
        <taxon>lamiids</taxon>
        <taxon>Solanales</taxon>
        <taxon>Solanaceae</taxon>
        <taxon>Solanoideae</taxon>
        <taxon>Solaneae</taxon>
        <taxon>Solanum</taxon>
    </lineage>
</organism>
<dbReference type="SUPFAM" id="SSF55455">
    <property type="entry name" value="SRF-like"/>
    <property type="match status" value="1"/>
</dbReference>
<feature type="domain" description="MADS-box" evidence="7">
    <location>
        <begin position="4"/>
        <end position="52"/>
    </location>
</feature>
<keyword evidence="5" id="KW-0539">Nucleus</keyword>
<evidence type="ECO:0000256" key="4">
    <source>
        <dbReference type="ARBA" id="ARBA00023163"/>
    </source>
</evidence>
<feature type="compositionally biased region" description="Polar residues" evidence="6">
    <location>
        <begin position="136"/>
        <end position="148"/>
    </location>
</feature>
<dbReference type="InterPro" id="IPR002100">
    <property type="entry name" value="TF_MADSbox"/>
</dbReference>
<protein>
    <recommendedName>
        <fullName evidence="7">MADS-box domain-containing protein</fullName>
    </recommendedName>
</protein>
<comment type="subcellular location">
    <subcellularLocation>
        <location evidence="1">Nucleus</location>
    </subcellularLocation>
</comment>
<keyword evidence="2" id="KW-0805">Transcription regulation</keyword>
<dbReference type="Pfam" id="PF00319">
    <property type="entry name" value="SRF-TF"/>
    <property type="match status" value="1"/>
</dbReference>
<gene>
    <name evidence="8" type="ORF">R3W88_016339</name>
</gene>
<sequence>MSHLTKKRCRNTRNLDDSARKLILDKRLASLCKQAEELSILCDIKVSVVAFSPEETKAFAWPYLTQANVTEKYIGKIEQTVEEKEMENLFNQLVEGKNFHELDSRETKGLLKLFDVKQTKLNERKTKLNEHIDGNALNQDGANDNNVGEENVGRP</sequence>
<dbReference type="GO" id="GO:0046983">
    <property type="term" value="F:protein dimerization activity"/>
    <property type="evidence" value="ECO:0007669"/>
    <property type="project" value="InterPro"/>
</dbReference>